<organism evidence="2 3">
    <name type="scientific">Candidatus Magasanikbacteria bacterium CG10_big_fil_rev_8_21_14_0_10_36_32</name>
    <dbReference type="NCBI Taxonomy" id="1974646"/>
    <lineage>
        <taxon>Bacteria</taxon>
        <taxon>Candidatus Magasanikiibacteriota</taxon>
    </lineage>
</organism>
<sequence length="135" mass="15684">MPKKKTVQQKKTKTSESKNKNFDFYNRASDINRRQTWMWLGVGTVLITIIFFWIWSIKIGFSSLSWQNSKEQQIISNIKNNWQEQFSDSKPILNDEEKILVQNKLKTIFNQNTSPITSTVTSTTSTISLISTTTN</sequence>
<keyword evidence="1" id="KW-0472">Membrane</keyword>
<evidence type="ECO:0000313" key="2">
    <source>
        <dbReference type="EMBL" id="PIT88402.1"/>
    </source>
</evidence>
<reference evidence="3" key="1">
    <citation type="submission" date="2017-09" db="EMBL/GenBank/DDBJ databases">
        <title>Depth-based differentiation of microbial function through sediment-hosted aquifers and enrichment of novel symbionts in the deep terrestrial subsurface.</title>
        <authorList>
            <person name="Probst A.J."/>
            <person name="Ladd B."/>
            <person name="Jarett J.K."/>
            <person name="Geller-Mcgrath D.E."/>
            <person name="Sieber C.M.K."/>
            <person name="Emerson J.B."/>
            <person name="Anantharaman K."/>
            <person name="Thomas B.C."/>
            <person name="Malmstrom R."/>
            <person name="Stieglmeier M."/>
            <person name="Klingl A."/>
            <person name="Woyke T."/>
            <person name="Ryan C.M."/>
            <person name="Banfield J.F."/>
        </authorList>
    </citation>
    <scope>NUCLEOTIDE SEQUENCE [LARGE SCALE GENOMIC DNA]</scope>
</reference>
<proteinExistence type="predicted"/>
<gene>
    <name evidence="2" type="ORF">COU29_01270</name>
</gene>
<evidence type="ECO:0000256" key="1">
    <source>
        <dbReference type="SAM" id="Phobius"/>
    </source>
</evidence>
<comment type="caution">
    <text evidence="2">The sequence shown here is derived from an EMBL/GenBank/DDBJ whole genome shotgun (WGS) entry which is preliminary data.</text>
</comment>
<keyword evidence="1" id="KW-1133">Transmembrane helix</keyword>
<feature type="transmembrane region" description="Helical" evidence="1">
    <location>
        <begin position="37"/>
        <end position="55"/>
    </location>
</feature>
<evidence type="ECO:0000313" key="3">
    <source>
        <dbReference type="Proteomes" id="UP000231426"/>
    </source>
</evidence>
<dbReference type="AlphaFoldDB" id="A0A2M6W6I3"/>
<protein>
    <submittedName>
        <fullName evidence="2">Uncharacterized protein</fullName>
    </submittedName>
</protein>
<name>A0A2M6W6I3_9BACT</name>
<keyword evidence="1" id="KW-0812">Transmembrane</keyword>
<dbReference type="EMBL" id="PFBV01000003">
    <property type="protein sequence ID" value="PIT88402.1"/>
    <property type="molecule type" value="Genomic_DNA"/>
</dbReference>
<dbReference type="Proteomes" id="UP000231426">
    <property type="component" value="Unassembled WGS sequence"/>
</dbReference>
<accession>A0A2M6W6I3</accession>